<dbReference type="AlphaFoldDB" id="A0A3N4JJK4"/>
<sequence length="70" mass="7992">MIDGDRQSPNKHRQRTNDDDIKTVKAVAESMILISLDFSHLAAKHSPCSRFRILLCPTPFPTTLVYFPYS</sequence>
<organism evidence="1 2">
    <name type="scientific">Choiromyces venosus 120613-1</name>
    <dbReference type="NCBI Taxonomy" id="1336337"/>
    <lineage>
        <taxon>Eukaryota</taxon>
        <taxon>Fungi</taxon>
        <taxon>Dikarya</taxon>
        <taxon>Ascomycota</taxon>
        <taxon>Pezizomycotina</taxon>
        <taxon>Pezizomycetes</taxon>
        <taxon>Pezizales</taxon>
        <taxon>Tuberaceae</taxon>
        <taxon>Choiromyces</taxon>
    </lineage>
</organism>
<reference evidence="1 2" key="1">
    <citation type="journal article" date="2018" name="Nat. Ecol. Evol.">
        <title>Pezizomycetes genomes reveal the molecular basis of ectomycorrhizal truffle lifestyle.</title>
        <authorList>
            <person name="Murat C."/>
            <person name="Payen T."/>
            <person name="Noel B."/>
            <person name="Kuo A."/>
            <person name="Morin E."/>
            <person name="Chen J."/>
            <person name="Kohler A."/>
            <person name="Krizsan K."/>
            <person name="Balestrini R."/>
            <person name="Da Silva C."/>
            <person name="Montanini B."/>
            <person name="Hainaut M."/>
            <person name="Levati E."/>
            <person name="Barry K.W."/>
            <person name="Belfiori B."/>
            <person name="Cichocki N."/>
            <person name="Clum A."/>
            <person name="Dockter R.B."/>
            <person name="Fauchery L."/>
            <person name="Guy J."/>
            <person name="Iotti M."/>
            <person name="Le Tacon F."/>
            <person name="Lindquist E.A."/>
            <person name="Lipzen A."/>
            <person name="Malagnac F."/>
            <person name="Mello A."/>
            <person name="Molinier V."/>
            <person name="Miyauchi S."/>
            <person name="Poulain J."/>
            <person name="Riccioni C."/>
            <person name="Rubini A."/>
            <person name="Sitrit Y."/>
            <person name="Splivallo R."/>
            <person name="Traeger S."/>
            <person name="Wang M."/>
            <person name="Zifcakova L."/>
            <person name="Wipf D."/>
            <person name="Zambonelli A."/>
            <person name="Paolocci F."/>
            <person name="Nowrousian M."/>
            <person name="Ottonello S."/>
            <person name="Baldrian P."/>
            <person name="Spatafora J.W."/>
            <person name="Henrissat B."/>
            <person name="Nagy L.G."/>
            <person name="Aury J.M."/>
            <person name="Wincker P."/>
            <person name="Grigoriev I.V."/>
            <person name="Bonfante P."/>
            <person name="Martin F.M."/>
        </authorList>
    </citation>
    <scope>NUCLEOTIDE SEQUENCE [LARGE SCALE GENOMIC DNA]</scope>
    <source>
        <strain evidence="1 2">120613-1</strain>
    </source>
</reference>
<dbReference type="EMBL" id="ML120443">
    <property type="protein sequence ID" value="RPA94044.1"/>
    <property type="molecule type" value="Genomic_DNA"/>
</dbReference>
<protein>
    <submittedName>
        <fullName evidence="1">Uncharacterized protein</fullName>
    </submittedName>
</protein>
<gene>
    <name evidence="1" type="ORF">L873DRAFT_1814964</name>
</gene>
<accession>A0A3N4JJK4</accession>
<evidence type="ECO:0000313" key="1">
    <source>
        <dbReference type="EMBL" id="RPA94044.1"/>
    </source>
</evidence>
<name>A0A3N4JJK4_9PEZI</name>
<evidence type="ECO:0000313" key="2">
    <source>
        <dbReference type="Proteomes" id="UP000276215"/>
    </source>
</evidence>
<dbReference type="Proteomes" id="UP000276215">
    <property type="component" value="Unassembled WGS sequence"/>
</dbReference>
<proteinExistence type="predicted"/>
<keyword evidence="2" id="KW-1185">Reference proteome</keyword>